<keyword evidence="8" id="KW-1185">Reference proteome</keyword>
<dbReference type="CDD" id="cd02440">
    <property type="entry name" value="AdoMet_MTases"/>
    <property type="match status" value="1"/>
</dbReference>
<comment type="caution">
    <text evidence="7">The sequence shown here is derived from an EMBL/GenBank/DDBJ whole genome shotgun (WGS) entry which is preliminary data.</text>
</comment>
<dbReference type="STRING" id="862517.HMPREF9225_0815"/>
<dbReference type="NCBIfam" id="TIGR00406">
    <property type="entry name" value="prmA"/>
    <property type="match status" value="1"/>
</dbReference>
<evidence type="ECO:0000256" key="4">
    <source>
        <dbReference type="ARBA" id="ARBA00022679"/>
    </source>
</evidence>
<comment type="similarity">
    <text evidence="1 6">Belongs to the methyltransferase superfamily. PrmA family.</text>
</comment>
<comment type="function">
    <text evidence="6">Methylates ribosomal protein L11.</text>
</comment>
<evidence type="ECO:0000256" key="3">
    <source>
        <dbReference type="ARBA" id="ARBA00022603"/>
    </source>
</evidence>
<name>E0NKX6_9FIRM</name>
<dbReference type="InterPro" id="IPR029063">
    <property type="entry name" value="SAM-dependent_MTases_sf"/>
</dbReference>
<keyword evidence="5 6" id="KW-0949">S-adenosyl-L-methionine</keyword>
<dbReference type="eggNOG" id="COG2264">
    <property type="taxonomic scope" value="Bacteria"/>
</dbReference>
<dbReference type="RefSeq" id="WP_008901630.1">
    <property type="nucleotide sequence ID" value="NZ_GL397071.1"/>
</dbReference>
<dbReference type="Proteomes" id="UP000003280">
    <property type="component" value="Unassembled WGS sequence"/>
</dbReference>
<gene>
    <name evidence="6 7" type="primary">prmA</name>
    <name evidence="7" type="ORF">HMPREF9225_0815</name>
</gene>
<proteinExistence type="inferred from homology"/>
<dbReference type="PANTHER" id="PTHR43648">
    <property type="entry name" value="ELECTRON TRANSFER FLAVOPROTEIN BETA SUBUNIT LYSINE METHYLTRANSFERASE"/>
    <property type="match status" value="1"/>
</dbReference>
<sequence length="304" mass="34432">MKYIEFKIETDTSHKEEVLNILYDNNLFEYMESSKEVIDELGRSKDSWDFVDENVLNIDSDAVELTAFPENEEIAKSLINLFKSIENTKTSYLIKDDEDWANNWKKYYHQVPIAEKLLIKPSWEDLEEEFQDRLIVEIDPGMAFGTGTHETTYMCLEALEKYVKDDDVVFDVGCGSGILGIAAAKLGAKEIVAVDLDEKCVETSIENAKLNGVDDKMEVHLGNLLDVVDGTANIIVSNIIAEIITGLVFDLREHLVPNGIFIASGIIEEKIQMVVDELERNEFEILDIKKKNGWSLIIGRSIDV</sequence>
<evidence type="ECO:0000256" key="2">
    <source>
        <dbReference type="ARBA" id="ARBA00022490"/>
    </source>
</evidence>
<dbReference type="GO" id="GO:0032259">
    <property type="term" value="P:methylation"/>
    <property type="evidence" value="ECO:0007669"/>
    <property type="project" value="UniProtKB-KW"/>
</dbReference>
<evidence type="ECO:0000313" key="8">
    <source>
        <dbReference type="Proteomes" id="UP000003280"/>
    </source>
</evidence>
<dbReference type="GO" id="GO:0005737">
    <property type="term" value="C:cytoplasm"/>
    <property type="evidence" value="ECO:0007669"/>
    <property type="project" value="UniProtKB-SubCell"/>
</dbReference>
<feature type="binding site" evidence="6">
    <location>
        <position position="195"/>
    </location>
    <ligand>
        <name>S-adenosyl-L-methionine</name>
        <dbReference type="ChEBI" id="CHEBI:59789"/>
    </ligand>
</feature>
<dbReference type="Pfam" id="PF06325">
    <property type="entry name" value="PrmA"/>
    <property type="match status" value="1"/>
</dbReference>
<dbReference type="SUPFAM" id="SSF53335">
    <property type="entry name" value="S-adenosyl-L-methionine-dependent methyltransferases"/>
    <property type="match status" value="1"/>
</dbReference>
<feature type="binding site" evidence="6">
    <location>
        <position position="173"/>
    </location>
    <ligand>
        <name>S-adenosyl-L-methionine</name>
        <dbReference type="ChEBI" id="CHEBI:59789"/>
    </ligand>
</feature>
<evidence type="ECO:0000256" key="6">
    <source>
        <dbReference type="HAMAP-Rule" id="MF_00735"/>
    </source>
</evidence>
<dbReference type="Gene3D" id="3.40.50.150">
    <property type="entry name" value="Vaccinia Virus protein VP39"/>
    <property type="match status" value="1"/>
</dbReference>
<keyword evidence="4 6" id="KW-0808">Transferase</keyword>
<evidence type="ECO:0000313" key="7">
    <source>
        <dbReference type="EMBL" id="EFM25544.1"/>
    </source>
</evidence>
<keyword evidence="3 6" id="KW-0489">Methyltransferase</keyword>
<feature type="binding site" evidence="6">
    <location>
        <position position="152"/>
    </location>
    <ligand>
        <name>S-adenosyl-L-methionine</name>
        <dbReference type="ChEBI" id="CHEBI:59789"/>
    </ligand>
</feature>
<comment type="subcellular location">
    <subcellularLocation>
        <location evidence="6">Cytoplasm</location>
    </subcellularLocation>
</comment>
<keyword evidence="2 6" id="KW-0963">Cytoplasm</keyword>
<protein>
    <recommendedName>
        <fullName evidence="6">Ribosomal protein L11 methyltransferase</fullName>
        <shortName evidence="6">L11 Mtase</shortName>
        <ecNumber evidence="6">2.1.1.-</ecNumber>
    </recommendedName>
</protein>
<dbReference type="EMBL" id="AEEH01000032">
    <property type="protein sequence ID" value="EFM25544.1"/>
    <property type="molecule type" value="Genomic_DNA"/>
</dbReference>
<dbReference type="GO" id="GO:0005840">
    <property type="term" value="C:ribosome"/>
    <property type="evidence" value="ECO:0007669"/>
    <property type="project" value="UniProtKB-KW"/>
</dbReference>
<dbReference type="HOGENOM" id="CLU_049382_0_1_9"/>
<dbReference type="AlphaFoldDB" id="E0NKX6"/>
<feature type="binding site" evidence="6">
    <location>
        <position position="238"/>
    </location>
    <ligand>
        <name>S-adenosyl-L-methionine</name>
        <dbReference type="ChEBI" id="CHEBI:59789"/>
    </ligand>
</feature>
<dbReference type="PANTHER" id="PTHR43648:SF1">
    <property type="entry name" value="ELECTRON TRANSFER FLAVOPROTEIN BETA SUBUNIT LYSINE METHYLTRANSFERASE"/>
    <property type="match status" value="1"/>
</dbReference>
<keyword evidence="7" id="KW-0687">Ribonucleoprotein</keyword>
<evidence type="ECO:0000256" key="5">
    <source>
        <dbReference type="ARBA" id="ARBA00022691"/>
    </source>
</evidence>
<evidence type="ECO:0000256" key="1">
    <source>
        <dbReference type="ARBA" id="ARBA00009741"/>
    </source>
</evidence>
<organism evidence="7 8">
    <name type="scientific">Peptoniphilus duerdenii ATCC BAA-1640</name>
    <dbReference type="NCBI Taxonomy" id="862517"/>
    <lineage>
        <taxon>Bacteria</taxon>
        <taxon>Bacillati</taxon>
        <taxon>Bacillota</taxon>
        <taxon>Tissierellia</taxon>
        <taxon>Tissierellales</taxon>
        <taxon>Peptoniphilaceae</taxon>
        <taxon>Peptoniphilus</taxon>
    </lineage>
</organism>
<reference evidence="7 8" key="1">
    <citation type="submission" date="2010-07" db="EMBL/GenBank/DDBJ databases">
        <authorList>
            <person name="Muzny D."/>
            <person name="Qin X."/>
            <person name="Deng J."/>
            <person name="Jiang H."/>
            <person name="Liu Y."/>
            <person name="Qu J."/>
            <person name="Song X.-Z."/>
            <person name="Zhang L."/>
            <person name="Thornton R."/>
            <person name="Coyle M."/>
            <person name="Francisco L."/>
            <person name="Jackson L."/>
            <person name="Javaid M."/>
            <person name="Korchina V."/>
            <person name="Kovar C."/>
            <person name="Mata R."/>
            <person name="Mathew T."/>
            <person name="Ngo R."/>
            <person name="Nguyen L."/>
            <person name="Nguyen N."/>
            <person name="Okwuonu G."/>
            <person name="Ongeri F."/>
            <person name="Pham C."/>
            <person name="Simmons D."/>
            <person name="Wilczek-Boney K."/>
            <person name="Hale W."/>
            <person name="Jakkamsetti A."/>
            <person name="Pham P."/>
            <person name="Ruth R."/>
            <person name="San Lucas F."/>
            <person name="Warren J."/>
            <person name="Zhang J."/>
            <person name="Zhao Z."/>
            <person name="Zhou C."/>
            <person name="Zhu D."/>
            <person name="Lee S."/>
            <person name="Bess C."/>
            <person name="Blankenburg K."/>
            <person name="Forbes L."/>
            <person name="Fu Q."/>
            <person name="Gubbala S."/>
            <person name="Hirani K."/>
            <person name="Jayaseelan J.C."/>
            <person name="Lara F."/>
            <person name="Munidasa M."/>
            <person name="Palculict T."/>
            <person name="Patil S."/>
            <person name="Pu L.-L."/>
            <person name="Saada N."/>
            <person name="Tang L."/>
            <person name="Weissenberger G."/>
            <person name="Zhu Y."/>
            <person name="Hemphill L."/>
            <person name="Shang Y."/>
            <person name="Youmans B."/>
            <person name="Ayvaz T."/>
            <person name="Ross M."/>
            <person name="Santibanez J."/>
            <person name="Aqrawi P."/>
            <person name="Gross S."/>
            <person name="Joshi V."/>
            <person name="Fowler G."/>
            <person name="Nazareth L."/>
            <person name="Reid J."/>
            <person name="Worley K."/>
            <person name="Petrosino J."/>
            <person name="Highlander S."/>
            <person name="Gibbs R."/>
        </authorList>
    </citation>
    <scope>NUCLEOTIDE SEQUENCE [LARGE SCALE GENOMIC DNA]</scope>
    <source>
        <strain evidence="7 8">ATCC BAA-1640</strain>
    </source>
</reference>
<dbReference type="OrthoDB" id="9785995at2"/>
<accession>E0NKX6</accession>
<dbReference type="InterPro" id="IPR050078">
    <property type="entry name" value="Ribosomal_L11_MeTrfase_PrmA"/>
</dbReference>
<dbReference type="EC" id="2.1.1.-" evidence="6"/>
<dbReference type="HAMAP" id="MF_00735">
    <property type="entry name" value="Methyltr_PrmA"/>
    <property type="match status" value="1"/>
</dbReference>
<dbReference type="PIRSF" id="PIRSF000401">
    <property type="entry name" value="RPL11_MTase"/>
    <property type="match status" value="1"/>
</dbReference>
<keyword evidence="7" id="KW-0689">Ribosomal protein</keyword>
<dbReference type="InterPro" id="IPR004498">
    <property type="entry name" value="Ribosomal_PrmA_MeTrfase"/>
</dbReference>
<dbReference type="GO" id="GO:0016279">
    <property type="term" value="F:protein-lysine N-methyltransferase activity"/>
    <property type="evidence" value="ECO:0007669"/>
    <property type="project" value="RHEA"/>
</dbReference>
<comment type="catalytic activity">
    <reaction evidence="6">
        <text>L-lysyl-[protein] + 3 S-adenosyl-L-methionine = N(6),N(6),N(6)-trimethyl-L-lysyl-[protein] + 3 S-adenosyl-L-homocysteine + 3 H(+)</text>
        <dbReference type="Rhea" id="RHEA:54192"/>
        <dbReference type="Rhea" id="RHEA-COMP:9752"/>
        <dbReference type="Rhea" id="RHEA-COMP:13826"/>
        <dbReference type="ChEBI" id="CHEBI:15378"/>
        <dbReference type="ChEBI" id="CHEBI:29969"/>
        <dbReference type="ChEBI" id="CHEBI:57856"/>
        <dbReference type="ChEBI" id="CHEBI:59789"/>
        <dbReference type="ChEBI" id="CHEBI:61961"/>
    </reaction>
</comment>